<sequence length="2823" mass="322123">MNNRSPTTADILANDESAFKLFVAYTDRILNYLSKAEGAYSGSPEAQSMMLLTVMELWVACDTYATKAYPLLLDYGTGFRPQILESLILPKKEQLLRLACVEDYLESRKSYAFMGPPWELKPLHSPSMYSFALRFYDGDLNLKAFHSDIQNRTVKAIANKEEELREKKASFKKHMAEYDNAKHLDCGLRWWTSEPVCSFDCPKRQALGRAQSIRISVFENPLPENDRLAKAIVFELLIPEIVQRWRDTTLTILSTMLEPRISESSESYNPSSHPLIAEALKKWVKSPERIEETAEEKDQDQNKPKERAFRFRVCSVTPPSSSSHGVLKPINEADKKNTCTLHGYNYDFYDSWTGKTVATLLDLGTLSPQYSYAPQTMAEPMKDWILGTSHTLNEVIANLNLCPNDMSLDEFKVFGNMRADVRLQWHNVLHQLITPTLNFNKLNVLFVVLQATNEVGPKTCSSPLRDAHQILDDKAFGRALLDGLDDALRRVEGNWERDVSWCIFLSLALRLLYMTTCRDVQIRCLEYLADIRHSSIRWSRHLIKRSNASQSVEERQDLGKRALSMALICHGTFDVGSRHLLSILNDDAEAALLVESSMIIAGQVASHQKPATDPILTILLQRWTQLSYEAEPLLRDRIVGNTGAQTCLDMAIYKIWETYTRPDTPWSAEDGQYRHLLVASSCSGPDEKPSKLQYNLLTGIFLVDGNPLSTLPNDFLSHATYKRLFRDQSIRVFPSRLPRMRFLGASQHCGHEVHFGMVGTELIIKTRKENKVYEFIPAGNLEEDFPRLMVSDYSHWLICGENIIEFRPLGNNWGPHYNEPQFRGLFLRFSGDGSAQIVTKPSQLLIDIQSMTFKVLSELFRPLERPEYLHLTVDEPAHSTLNIELPRFQTSFRLARGTTEIYSNHYNGYVLDNNQCIETLVGLESKLVLCSQENFGHLSSRAVIVPQGQLFFTREPTGHSSSWVVTDDEPCVRYHFFQMDPILGQLKDGGALQSKLFLCYLHAHTSHCLPDNLTGRTGTEEAYRILRSAAVRSFDRLCDGDIQLLHQIADISPKRTYHHAASQRIQTVDWSELSGLAQDDSFYLSVKDILDQARRCEIFYPQDGRKIEALEGSTERLIERQSTRSSVYRVSHFMHQQFSTEHDSNYEGRDFLNISDAGRQTHRLTKALDNIQPGWLTTRISANTMRSIVSVLGCKTNESRAELPYYGTWTEKRNSKPAIKLGTAFDVGWLENPSFTLRHSWCDVHQWLFENNMSQGESDEKYKMMMLFAGLSFAESANPEIIQVLLVFATAQAIPFIDAAGHSLNQIFPSQFELNFSDGAIFDRSRLYSLAKIHVSSHEQLWQDLSDTLLNLVQAFEGQWPCETPRVPHEHASICSESFMIEVRLLFRSWFRNKQYLDCLAIVIDRASGFPVIQAHSLDNYTIEMPSMTKVSKNGFIKLDDIFDQPAPVLVALEPQTFEDYLVPIVTQDQIQPEIYELLEILVGICNSNHEYQENYVRDLKRSLEKFEINTKSPTAGFPSTGLRVQKLRNGLNEYLGDCHTAAMAMFSRIRASLSKVPTLSVKETSCFPTWPKVTPILLLEQLSNQRWHKLPASWQDCLIQYAKSLTVLQRAARLRKSANNEKDLLEELKNVGHENWDPKEYPESLLLEVENAILIRPMQENIAKKMRQPPLKQNAVMQLNMGEGKSSVIVPIVAAVLANGSQILRIIVTKPQFKQMLHTLAMKLGGLLNRQVYTLPASRQLRPTKEEGEQIMALCKECGTNGGVLLLQLDHILSFKLLGLETVIAGHDEVGARITKAHYAFENLSRDIVDETDEIFNVKFELTYTMGSQNALEFSPQRWKIVQGILGVVVKAIPVIQKSHPDGLEVILPVQESLPQDLQTQFRGFPRIRIMRKSAGTALLEEVSQRICEGGLEGYSSLAHQSPELQGAIRRYITQPELDATDLAKIKNRFNSESTYQPLLLLRGLIAGGILVFALQYKRWRVNYGLDQKRHPPTGLVVPYRAKDSPALRAEFSQPEVVVVLTCLSYYYRGLMDSELFRTFEHLLVSEQRQDEYDNWRSSSPSNLPPLDCVNIKDTEQCIKEIFQHLRYVKIVIDYYLSNIVFPKEMREFPKKLSASGWDLTGARMQPVTGFSGTNDLKCLLPLSIHHLDQPEQQHTNASVINCILRPENSVRMMVSDSQENQSMADFLLKAVAGSEPKIQVILDVGAQILDYANLDVAKKWLEIVPPCDAEAVIVFDDNDELIVVTRNGRTEPLRMSPYLKKVQSCLVFLDEAHTRGTDLRLPDYYRAAVMLGPNLAKDKLVQACMRMRKLGRGQSLVFFVPEEIRRSIAKLRKFSLDHAITKVDLLSWSIWQTWQESQRSIRLWTVQGTRHVRQQEAWSQVKAGKKFKMRYDIAVKHLENEAKSLEERYEELVISPQKMLGDNFWDQDQYSRNLNRIRDRCKEFGVFDLGSVVLYEEQERELAPEIEEEREIYKPLPLTAHKPSIHPDVEHFVCTGEIRPDSEAFIPAFLVFRDSSAARLIDLRKFPSDLLVTEEFARTVLPETSPFISDKYHRPVQWIVTRSSFRVYGNQGIENLVVFSPWEVNELLPQIHKHAEVTLHMYGARSSLSFRSMDDLTLYTTPSLGLGWSVPDRLRLLLNLFAGQLYFRSYKEYTEFCTFLGLAYQACVFDELEVGPDGDAQDISKTDVGRILAGEYLQADYFNRRSISSQEPIGNRIGISWRPDNECEKSYDIRIPRGVAEIFSEHLPEFPHFENDKLTQLLRNLAPGEGGVIEMSTGSNNSKVTQADHVDGSTFYGPKEQDRSTNVSVHSKLSILFLPEF</sequence>
<keyword evidence="6" id="KW-0788">Thiol protease</keyword>
<evidence type="ECO:0000256" key="5">
    <source>
        <dbReference type="ARBA" id="ARBA00022801"/>
    </source>
</evidence>
<evidence type="ECO:0000259" key="9">
    <source>
        <dbReference type="Pfam" id="PF12359"/>
    </source>
</evidence>
<dbReference type="PANTHER" id="PTHR13367:SF34">
    <property type="match status" value="1"/>
</dbReference>
<feature type="domain" description="DUF3638" evidence="8">
    <location>
        <begin position="1634"/>
        <end position="1855"/>
    </location>
</feature>
<gene>
    <name evidence="10" type="ORF">K432DRAFT_447027</name>
</gene>
<dbReference type="PANTHER" id="PTHR13367">
    <property type="entry name" value="UBIQUITIN THIOESTERASE"/>
    <property type="match status" value="1"/>
</dbReference>
<dbReference type="GO" id="GO:0004843">
    <property type="term" value="F:cysteine-type deubiquitinase activity"/>
    <property type="evidence" value="ECO:0007669"/>
    <property type="project" value="UniProtKB-EC"/>
</dbReference>
<dbReference type="EMBL" id="KV745394">
    <property type="protein sequence ID" value="OCK74911.1"/>
    <property type="molecule type" value="Genomic_DNA"/>
</dbReference>
<dbReference type="OrthoDB" id="3182339at2759"/>
<proteinExistence type="predicted"/>
<keyword evidence="3" id="KW-0645">Protease</keyword>
<protein>
    <recommendedName>
        <fullName evidence="2">ubiquitinyl hydrolase 1</fullName>
        <ecNumber evidence="2">3.4.19.12</ecNumber>
    </recommendedName>
</protein>
<dbReference type="GO" id="GO:0006508">
    <property type="term" value="P:proteolysis"/>
    <property type="evidence" value="ECO:0007669"/>
    <property type="project" value="UniProtKB-KW"/>
</dbReference>
<keyword evidence="5" id="KW-0378">Hydrolase</keyword>
<keyword evidence="4" id="KW-0833">Ubl conjugation pathway</keyword>
<keyword evidence="11" id="KW-1185">Reference proteome</keyword>
<evidence type="ECO:0000256" key="7">
    <source>
        <dbReference type="SAM" id="Coils"/>
    </source>
</evidence>
<name>A0A8E2E023_9PEZI</name>
<reference evidence="10 11" key="1">
    <citation type="journal article" date="2016" name="Nat. Commun.">
        <title>Ectomycorrhizal ecology is imprinted in the genome of the dominant symbiotic fungus Cenococcum geophilum.</title>
        <authorList>
            <consortium name="DOE Joint Genome Institute"/>
            <person name="Peter M."/>
            <person name="Kohler A."/>
            <person name="Ohm R.A."/>
            <person name="Kuo A."/>
            <person name="Krutzmann J."/>
            <person name="Morin E."/>
            <person name="Arend M."/>
            <person name="Barry K.W."/>
            <person name="Binder M."/>
            <person name="Choi C."/>
            <person name="Clum A."/>
            <person name="Copeland A."/>
            <person name="Grisel N."/>
            <person name="Haridas S."/>
            <person name="Kipfer T."/>
            <person name="LaButti K."/>
            <person name="Lindquist E."/>
            <person name="Lipzen A."/>
            <person name="Maire R."/>
            <person name="Meier B."/>
            <person name="Mihaltcheva S."/>
            <person name="Molinier V."/>
            <person name="Murat C."/>
            <person name="Poggeler S."/>
            <person name="Quandt C.A."/>
            <person name="Sperisen C."/>
            <person name="Tritt A."/>
            <person name="Tisserant E."/>
            <person name="Crous P.W."/>
            <person name="Henrissat B."/>
            <person name="Nehls U."/>
            <person name="Egli S."/>
            <person name="Spatafora J.W."/>
            <person name="Grigoriev I.V."/>
            <person name="Martin F.M."/>
        </authorList>
    </citation>
    <scope>NUCLEOTIDE SEQUENCE [LARGE SCALE GENOMIC DNA]</scope>
    <source>
        <strain evidence="10 11">CBS 459.81</strain>
    </source>
</reference>
<keyword evidence="7" id="KW-0175">Coiled coil</keyword>
<comment type="catalytic activity">
    <reaction evidence="1">
        <text>Thiol-dependent hydrolysis of ester, thioester, amide, peptide and isopeptide bonds formed by the C-terminal Gly of ubiquitin (a 76-residue protein attached to proteins as an intracellular targeting signal).</text>
        <dbReference type="EC" id="3.4.19.12"/>
    </reaction>
</comment>
<evidence type="ECO:0000256" key="1">
    <source>
        <dbReference type="ARBA" id="ARBA00000707"/>
    </source>
</evidence>
<feature type="coiled-coil region" evidence="7">
    <location>
        <begin position="2390"/>
        <end position="2417"/>
    </location>
</feature>
<evidence type="ECO:0000259" key="8">
    <source>
        <dbReference type="Pfam" id="PF12340"/>
    </source>
</evidence>
<dbReference type="InterPro" id="IPR022105">
    <property type="entry name" value="DUF3645"/>
</dbReference>
<evidence type="ECO:0000256" key="4">
    <source>
        <dbReference type="ARBA" id="ARBA00022786"/>
    </source>
</evidence>
<accession>A0A8E2E023</accession>
<feature type="domain" description="DUF3645" evidence="9">
    <location>
        <begin position="1988"/>
        <end position="2023"/>
    </location>
</feature>
<dbReference type="InterPro" id="IPR051346">
    <property type="entry name" value="OTU_Deubiquitinase"/>
</dbReference>
<evidence type="ECO:0000256" key="6">
    <source>
        <dbReference type="ARBA" id="ARBA00022807"/>
    </source>
</evidence>
<dbReference type="InterPro" id="IPR022099">
    <property type="entry name" value="DUF3638"/>
</dbReference>
<evidence type="ECO:0000313" key="10">
    <source>
        <dbReference type="EMBL" id="OCK74911.1"/>
    </source>
</evidence>
<dbReference type="Pfam" id="PF12340">
    <property type="entry name" value="DUF3638"/>
    <property type="match status" value="1"/>
</dbReference>
<dbReference type="EC" id="3.4.19.12" evidence="2"/>
<evidence type="ECO:0000256" key="3">
    <source>
        <dbReference type="ARBA" id="ARBA00022670"/>
    </source>
</evidence>
<organism evidence="10 11">
    <name type="scientific">Lepidopterella palustris CBS 459.81</name>
    <dbReference type="NCBI Taxonomy" id="1314670"/>
    <lineage>
        <taxon>Eukaryota</taxon>
        <taxon>Fungi</taxon>
        <taxon>Dikarya</taxon>
        <taxon>Ascomycota</taxon>
        <taxon>Pezizomycotina</taxon>
        <taxon>Dothideomycetes</taxon>
        <taxon>Pleosporomycetidae</taxon>
        <taxon>Mytilinidiales</taxon>
        <taxon>Argynnaceae</taxon>
        <taxon>Lepidopterella</taxon>
    </lineage>
</organism>
<dbReference type="Pfam" id="PF12359">
    <property type="entry name" value="DUF3645"/>
    <property type="match status" value="1"/>
</dbReference>
<evidence type="ECO:0000256" key="2">
    <source>
        <dbReference type="ARBA" id="ARBA00012759"/>
    </source>
</evidence>
<dbReference type="Proteomes" id="UP000250266">
    <property type="component" value="Unassembled WGS sequence"/>
</dbReference>
<evidence type="ECO:0000313" key="11">
    <source>
        <dbReference type="Proteomes" id="UP000250266"/>
    </source>
</evidence>